<organism evidence="3 4">
    <name type="scientific">Smittium megazygosporum</name>
    <dbReference type="NCBI Taxonomy" id="133381"/>
    <lineage>
        <taxon>Eukaryota</taxon>
        <taxon>Fungi</taxon>
        <taxon>Fungi incertae sedis</taxon>
        <taxon>Zoopagomycota</taxon>
        <taxon>Kickxellomycotina</taxon>
        <taxon>Harpellomycetes</taxon>
        <taxon>Harpellales</taxon>
        <taxon>Legeriomycetaceae</taxon>
        <taxon>Smittium</taxon>
    </lineage>
</organism>
<reference evidence="3 4" key="1">
    <citation type="journal article" date="2018" name="MBio">
        <title>Comparative Genomics Reveals the Core Gene Toolbox for the Fungus-Insect Symbiosis.</title>
        <authorList>
            <person name="Wang Y."/>
            <person name="Stata M."/>
            <person name="Wang W."/>
            <person name="Stajich J.E."/>
            <person name="White M.M."/>
            <person name="Moncalvo J.M."/>
        </authorList>
    </citation>
    <scope>NUCLEOTIDE SEQUENCE [LARGE SCALE GENOMIC DNA]</scope>
    <source>
        <strain evidence="3 4">SC-DP-2</strain>
    </source>
</reference>
<dbReference type="InterPro" id="IPR051578">
    <property type="entry name" value="GDPD"/>
</dbReference>
<gene>
    <name evidence="3" type="ORF">BB560_007167</name>
</gene>
<evidence type="ECO:0000259" key="2">
    <source>
        <dbReference type="PROSITE" id="PS51704"/>
    </source>
</evidence>
<evidence type="ECO:0000313" key="4">
    <source>
        <dbReference type="Proteomes" id="UP000245609"/>
    </source>
</evidence>
<dbReference type="GO" id="GO:0047389">
    <property type="term" value="F:glycerophosphocholine phosphodiesterase activity"/>
    <property type="evidence" value="ECO:0007669"/>
    <property type="project" value="TreeGrafter"/>
</dbReference>
<dbReference type="EMBL" id="MBFS01003743">
    <property type="protein sequence ID" value="PVU85060.1"/>
    <property type="molecule type" value="Genomic_DNA"/>
</dbReference>
<proteinExistence type="predicted"/>
<dbReference type="Pfam" id="PF03009">
    <property type="entry name" value="GDPD"/>
    <property type="match status" value="1"/>
</dbReference>
<dbReference type="OrthoDB" id="197419at2759"/>
<dbReference type="AlphaFoldDB" id="A0A2T9XYC3"/>
<dbReference type="SUPFAM" id="SSF51695">
    <property type="entry name" value="PLC-like phosphodiesterases"/>
    <property type="match status" value="1"/>
</dbReference>
<evidence type="ECO:0000256" key="1">
    <source>
        <dbReference type="ARBA" id="ARBA00022801"/>
    </source>
</evidence>
<dbReference type="PROSITE" id="PS51704">
    <property type="entry name" value="GP_PDE"/>
    <property type="match status" value="1"/>
</dbReference>
<dbReference type="GO" id="GO:0046475">
    <property type="term" value="P:glycerophospholipid catabolic process"/>
    <property type="evidence" value="ECO:0007669"/>
    <property type="project" value="TreeGrafter"/>
</dbReference>
<dbReference type="Proteomes" id="UP000245609">
    <property type="component" value="Unassembled WGS sequence"/>
</dbReference>
<keyword evidence="1" id="KW-0378">Hydrolase</keyword>
<dbReference type="STRING" id="133381.A0A2T9XYC3"/>
<sequence length="837" mass="94214">MLYQKGVLKEMQVKSRFFSPDDPEALSKASGYLVSEIFDIINIWEFIADFTIEDSGKILSVGSVENIEHLGIFCSTLIQYSSGIFEILAQLINKPNYIPENKLEGIKERYNRHMVIVSLFIDNLITVNGLARKMIVDNSELPRVKLLKTPKINEPVLILDYNQTLALISAKYDDPKRFLDSISNTNCWNRGIYLGFTLLQVLGLYQSKKILEELNEIASDPSHKWDVKSLFSDYKSSELACLFGFLKISQTLILIEKNIVSFNQKESDSTGKFKTVNKPQSKSKAKKNNQTCFLYIELLSENDKKFAISENILKLSQGQFNKSETTNSEIEIPSFFSFSKSESLVERGHNIPNWDTKVYENQRVICIPFETGTKSIVYVNQILFTGSLFRSLMSLDSKNGSAADSSKLNPIDIPNKNFHIIRSGKYEPFISTENISKRNIPLKISSFCSLDFEYQFISLYSQRDLVPDQVIHIKSAISFPFDFNANGSNDTADSSNTLEKLPNKNGIAQNVDKIPLSSPGSPVICGHRGSGMNSKSSNVPKPGIEENTILSMKTSLSNGASFIEFDVQLTKDLVPVIHHDWRISKSNLQPFVQDLTFSAFMNSESYSTKLTRSTSSNQLSSLNKLDNQLDSLRKDKTNSINQSFVIKDGYCSLEDVLNTFGSRSGLDIELKYPMYDEGSYFGLNSVVEINTFLDSVLKTITKIQGYEKMNIVFSSFNPIICVILSDKIGDLFPICFLTGSGMYPLVDDRCQSLAQALEFIHARGLYGVVSESTALSICTELVGKIKRNMSVYIASYGFRNCNQEDVNVQIRNGVDMIITDNVPLVCECYEKFKVLEK</sequence>
<dbReference type="InterPro" id="IPR030395">
    <property type="entry name" value="GP_PDE_dom"/>
</dbReference>
<feature type="domain" description="GP-PDE" evidence="2">
    <location>
        <begin position="522"/>
        <end position="829"/>
    </location>
</feature>
<accession>A0A2T9XYC3</accession>
<dbReference type="PANTHER" id="PTHR22958">
    <property type="entry name" value="GLYCEROPHOSPHORYL DIESTER PHOSPHODIESTERASE"/>
    <property type="match status" value="1"/>
</dbReference>
<keyword evidence="4" id="KW-1185">Reference proteome</keyword>
<dbReference type="PANTHER" id="PTHR22958:SF1">
    <property type="entry name" value="GLYCEROPHOSPHOCHOLINE PHOSPHODIESTERASE GPCPD1"/>
    <property type="match status" value="1"/>
</dbReference>
<evidence type="ECO:0000313" key="3">
    <source>
        <dbReference type="EMBL" id="PVU85060.1"/>
    </source>
</evidence>
<protein>
    <recommendedName>
        <fullName evidence="2">GP-PDE domain-containing protein</fullName>
    </recommendedName>
</protein>
<dbReference type="Gene3D" id="3.20.20.190">
    <property type="entry name" value="Phosphatidylinositol (PI) phosphodiesterase"/>
    <property type="match status" value="1"/>
</dbReference>
<dbReference type="InterPro" id="IPR017946">
    <property type="entry name" value="PLC-like_Pdiesterase_TIM-brl"/>
</dbReference>
<name>A0A2T9XYC3_9FUNG</name>
<comment type="caution">
    <text evidence="3">The sequence shown here is derived from an EMBL/GenBank/DDBJ whole genome shotgun (WGS) entry which is preliminary data.</text>
</comment>